<proteinExistence type="predicted"/>
<evidence type="ECO:0000313" key="3">
    <source>
        <dbReference type="Proteomes" id="UP000235023"/>
    </source>
</evidence>
<dbReference type="AlphaFoldDB" id="A0A2J5I4N6"/>
<protein>
    <submittedName>
        <fullName evidence="2">Uncharacterized protein</fullName>
    </submittedName>
</protein>
<name>A0A2J5I4N6_9EURO</name>
<accession>A0A2J5I4N6</accession>
<gene>
    <name evidence="2" type="ORF">BDW42DRAFT_30362</name>
</gene>
<dbReference type="Proteomes" id="UP000235023">
    <property type="component" value="Unassembled WGS sequence"/>
</dbReference>
<feature type="region of interest" description="Disordered" evidence="1">
    <location>
        <begin position="45"/>
        <end position="65"/>
    </location>
</feature>
<evidence type="ECO:0000256" key="1">
    <source>
        <dbReference type="SAM" id="MobiDB-lite"/>
    </source>
</evidence>
<sequence>MECSQVVGWPMNPRHDDHTIGMESITNIPSVTVTASPQFPCWMASPRHRTHPGPRSKLQLDRLPT</sequence>
<keyword evidence="3" id="KW-1185">Reference proteome</keyword>
<dbReference type="EMBL" id="KZ559509">
    <property type="protein sequence ID" value="PLN84715.1"/>
    <property type="molecule type" value="Genomic_DNA"/>
</dbReference>
<reference evidence="3" key="1">
    <citation type="submission" date="2017-12" db="EMBL/GenBank/DDBJ databases">
        <authorList>
            <consortium name="DOE Joint Genome Institute"/>
            <person name="Mondo S.J."/>
            <person name="Kjaerbolling I."/>
            <person name="Vesth T.C."/>
            <person name="Frisvad J.C."/>
            <person name="Nybo J.L."/>
            <person name="Theobald S."/>
            <person name="Kuo A."/>
            <person name="Bowyer P."/>
            <person name="Matsuda Y."/>
            <person name="Lyhne E.K."/>
            <person name="Kogle M.E."/>
            <person name="Clum A."/>
            <person name="Lipzen A."/>
            <person name="Salamov A."/>
            <person name="Ngan C.Y."/>
            <person name="Daum C."/>
            <person name="Chiniquy J."/>
            <person name="Barry K."/>
            <person name="LaButti K."/>
            <person name="Haridas S."/>
            <person name="Simmons B.A."/>
            <person name="Magnuson J.K."/>
            <person name="Mortensen U.H."/>
            <person name="Larsen T.O."/>
            <person name="Grigoriev I.V."/>
            <person name="Baker S.E."/>
            <person name="Andersen M.R."/>
            <person name="Nordberg H.P."/>
            <person name="Cantor M.N."/>
            <person name="Hua S.X."/>
        </authorList>
    </citation>
    <scope>NUCLEOTIDE SEQUENCE [LARGE SCALE GENOMIC DNA]</scope>
    <source>
        <strain evidence="3">IBT 19404</strain>
    </source>
</reference>
<dbReference type="OrthoDB" id="10569904at2759"/>
<organism evidence="2 3">
    <name type="scientific">Aspergillus taichungensis</name>
    <dbReference type="NCBI Taxonomy" id="482145"/>
    <lineage>
        <taxon>Eukaryota</taxon>
        <taxon>Fungi</taxon>
        <taxon>Dikarya</taxon>
        <taxon>Ascomycota</taxon>
        <taxon>Pezizomycotina</taxon>
        <taxon>Eurotiomycetes</taxon>
        <taxon>Eurotiomycetidae</taxon>
        <taxon>Eurotiales</taxon>
        <taxon>Aspergillaceae</taxon>
        <taxon>Aspergillus</taxon>
        <taxon>Aspergillus subgen. Circumdati</taxon>
    </lineage>
</organism>
<evidence type="ECO:0000313" key="2">
    <source>
        <dbReference type="EMBL" id="PLN84715.1"/>
    </source>
</evidence>